<dbReference type="InterPro" id="IPR006935">
    <property type="entry name" value="Helicase/UvrB_N"/>
</dbReference>
<dbReference type="InterPro" id="IPR014001">
    <property type="entry name" value="Helicase_ATP-bd"/>
</dbReference>
<comment type="catalytic activity">
    <reaction evidence="7">
        <text>Couples ATP hydrolysis with the unwinding of duplex DNA by translocating in the 3'-5' direction.</text>
        <dbReference type="EC" id="5.6.2.4"/>
    </reaction>
</comment>
<evidence type="ECO:0000259" key="11">
    <source>
        <dbReference type="PROSITE" id="PS51194"/>
    </source>
</evidence>
<dbReference type="SMART" id="SM00490">
    <property type="entry name" value="HELICc"/>
    <property type="match status" value="1"/>
</dbReference>
<evidence type="ECO:0000256" key="8">
    <source>
        <dbReference type="ARBA" id="ARBA00034808"/>
    </source>
</evidence>
<evidence type="ECO:0000256" key="5">
    <source>
        <dbReference type="ARBA" id="ARBA00022840"/>
    </source>
</evidence>
<dbReference type="InterPro" id="IPR027417">
    <property type="entry name" value="P-loop_NTPase"/>
</dbReference>
<keyword evidence="13" id="KW-1185">Reference proteome</keyword>
<evidence type="ECO:0000256" key="6">
    <source>
        <dbReference type="ARBA" id="ARBA00023235"/>
    </source>
</evidence>
<dbReference type="AlphaFoldDB" id="A1S127"/>
<dbReference type="GO" id="GO:0016787">
    <property type="term" value="F:hydrolase activity"/>
    <property type="evidence" value="ECO:0007669"/>
    <property type="project" value="UniProtKB-KW"/>
</dbReference>
<keyword evidence="5" id="KW-0067">ATP-binding</keyword>
<proteinExistence type="inferred from homology"/>
<evidence type="ECO:0000313" key="13">
    <source>
        <dbReference type="Proteomes" id="UP000000641"/>
    </source>
</evidence>
<evidence type="ECO:0000256" key="4">
    <source>
        <dbReference type="ARBA" id="ARBA00022806"/>
    </source>
</evidence>
<evidence type="ECO:0000256" key="1">
    <source>
        <dbReference type="ARBA" id="ARBA00006637"/>
    </source>
</evidence>
<dbReference type="eggNOG" id="arCOG00874">
    <property type="taxonomic scope" value="Archaea"/>
</dbReference>
<dbReference type="InterPro" id="IPR040699">
    <property type="entry name" value="XPB_DRD"/>
</dbReference>
<dbReference type="Pfam" id="PF18458">
    <property type="entry name" value="XPB_DRD"/>
    <property type="match status" value="1"/>
</dbReference>
<dbReference type="EMBL" id="CP000505">
    <property type="protein sequence ID" value="ABL79157.1"/>
    <property type="molecule type" value="Genomic_DNA"/>
</dbReference>
<dbReference type="OrthoDB" id="11644at2157"/>
<dbReference type="Pfam" id="PF04851">
    <property type="entry name" value="ResIII"/>
    <property type="match status" value="1"/>
</dbReference>
<dbReference type="InterPro" id="IPR001650">
    <property type="entry name" value="Helicase_C-like"/>
</dbReference>
<dbReference type="Gene3D" id="3.40.50.300">
    <property type="entry name" value="P-loop containing nucleotide triphosphate hydrolases"/>
    <property type="match status" value="2"/>
</dbReference>
<evidence type="ECO:0000256" key="2">
    <source>
        <dbReference type="ARBA" id="ARBA00022741"/>
    </source>
</evidence>
<dbReference type="Pfam" id="PF16203">
    <property type="entry name" value="ERCC3_RAD25_C"/>
    <property type="match status" value="1"/>
</dbReference>
<dbReference type="KEGG" id="tpe:Tpen_1762"/>
<dbReference type="GO" id="GO:0043138">
    <property type="term" value="F:3'-5' DNA helicase activity"/>
    <property type="evidence" value="ECO:0007669"/>
    <property type="project" value="UniProtKB-EC"/>
</dbReference>
<sequence length="451" mass="51097">MLKLEWSAGTILLRGSPPPSVAPYFRFDPRVKGYRALAIQYRWIVEALREAGVEFEDDVLHPPQCKLQAREVQLRDYQEEALERWMAGRRGVVVLPTGAGKTMVALAAIARLACPTLIVVPTLELMDQWEEGVRRHLGVAPGRYGGGEKEVGCVTVATYDSAYVNAEFLGDKFELLVFDEVHHLPSPGYRQVAELSAAPWRMGLTATPEREDGLHELLPYLVGPVVYRRGVGEMAGKWLAEFDVVRVYAEMSPEEREEYERLTRTYRSFLRKRGLRIRGPRDFERLAALSVKDPEAREALLAWYRARRIALHASSKMEVLEELLARHRGDKVLIFAEHGDVVRRISSRFLVPEITYRTPEEERRAVMSAFRKGLVRAIVTSKVLEEGVDVPDANVAVILSGTASRREFVQRLGRVLRPREGKRAVVYEVVTSGTKEVEISRKRRKALKGGQ</sequence>
<comment type="catalytic activity">
    <reaction evidence="9">
        <text>ATP + H2O = ADP + phosphate + H(+)</text>
        <dbReference type="Rhea" id="RHEA:13065"/>
        <dbReference type="ChEBI" id="CHEBI:15377"/>
        <dbReference type="ChEBI" id="CHEBI:15378"/>
        <dbReference type="ChEBI" id="CHEBI:30616"/>
        <dbReference type="ChEBI" id="CHEBI:43474"/>
        <dbReference type="ChEBI" id="CHEBI:456216"/>
        <dbReference type="EC" id="5.6.2.4"/>
    </reaction>
</comment>
<dbReference type="PROSITE" id="PS51192">
    <property type="entry name" value="HELICASE_ATP_BIND_1"/>
    <property type="match status" value="1"/>
</dbReference>
<dbReference type="GO" id="GO:0003677">
    <property type="term" value="F:DNA binding"/>
    <property type="evidence" value="ECO:0007669"/>
    <property type="project" value="InterPro"/>
</dbReference>
<dbReference type="InterPro" id="IPR032438">
    <property type="entry name" value="ERCC3_RAD25_C"/>
</dbReference>
<evidence type="ECO:0000256" key="3">
    <source>
        <dbReference type="ARBA" id="ARBA00022801"/>
    </source>
</evidence>
<dbReference type="Gene3D" id="3.40.1170.30">
    <property type="match status" value="1"/>
</dbReference>
<evidence type="ECO:0000259" key="10">
    <source>
        <dbReference type="PROSITE" id="PS51192"/>
    </source>
</evidence>
<organism evidence="12 13">
    <name type="scientific">Thermofilum pendens (strain DSM 2475 / Hrk 5)</name>
    <dbReference type="NCBI Taxonomy" id="368408"/>
    <lineage>
        <taxon>Archaea</taxon>
        <taxon>Thermoproteota</taxon>
        <taxon>Thermoprotei</taxon>
        <taxon>Thermofilales</taxon>
        <taxon>Thermofilaceae</taxon>
        <taxon>Thermofilum</taxon>
    </lineage>
</organism>
<dbReference type="InterPro" id="IPR050615">
    <property type="entry name" value="ATP-dep_DNA_Helicase"/>
</dbReference>
<dbReference type="SUPFAM" id="SSF52540">
    <property type="entry name" value="P-loop containing nucleoside triphosphate hydrolases"/>
    <property type="match status" value="2"/>
</dbReference>
<comment type="similarity">
    <text evidence="1">Belongs to the helicase family. RAD25/XPB subfamily.</text>
</comment>
<dbReference type="PANTHER" id="PTHR11274:SF0">
    <property type="entry name" value="GENERAL TRANSCRIPTION AND DNA REPAIR FACTOR IIH HELICASE SUBUNIT XPB"/>
    <property type="match status" value="1"/>
</dbReference>
<dbReference type="Proteomes" id="UP000000641">
    <property type="component" value="Chromosome"/>
</dbReference>
<keyword evidence="2" id="KW-0547">Nucleotide-binding</keyword>
<keyword evidence="3" id="KW-0378">Hydrolase</keyword>
<dbReference type="GeneID" id="4601960"/>
<dbReference type="EnsemblBacteria" id="ABL79157">
    <property type="protein sequence ID" value="ABL79157"/>
    <property type="gene ID" value="Tpen_1762"/>
</dbReference>
<accession>A1S127</accession>
<feature type="domain" description="Helicase C-terminal" evidence="11">
    <location>
        <begin position="319"/>
        <end position="451"/>
    </location>
</feature>
<feature type="domain" description="Helicase ATP-binding" evidence="10">
    <location>
        <begin position="82"/>
        <end position="226"/>
    </location>
</feature>
<dbReference type="GO" id="GO:0005524">
    <property type="term" value="F:ATP binding"/>
    <property type="evidence" value="ECO:0007669"/>
    <property type="project" value="UniProtKB-KW"/>
</dbReference>
<keyword evidence="6" id="KW-0413">Isomerase</keyword>
<dbReference type="SMART" id="SM00487">
    <property type="entry name" value="DEXDc"/>
    <property type="match status" value="1"/>
</dbReference>
<gene>
    <name evidence="12" type="ordered locus">Tpen_1762</name>
</gene>
<dbReference type="RefSeq" id="WP_011753422.1">
    <property type="nucleotide sequence ID" value="NC_008698.1"/>
</dbReference>
<evidence type="ECO:0000256" key="7">
    <source>
        <dbReference type="ARBA" id="ARBA00034617"/>
    </source>
</evidence>
<dbReference type="PANTHER" id="PTHR11274">
    <property type="entry name" value="RAD25/XP-B DNA REPAIR HELICASE"/>
    <property type="match status" value="1"/>
</dbReference>
<dbReference type="PROSITE" id="PS51194">
    <property type="entry name" value="HELICASE_CTER"/>
    <property type="match status" value="1"/>
</dbReference>
<protein>
    <recommendedName>
        <fullName evidence="8">DNA 3'-5' helicase</fullName>
        <ecNumber evidence="8">5.6.2.4</ecNumber>
    </recommendedName>
</protein>
<reference evidence="13" key="1">
    <citation type="journal article" date="2008" name="J. Bacteriol.">
        <title>Genome sequence of Thermofilum pendens reveals an exceptional loss of biosynthetic pathways without genome reduction.</title>
        <authorList>
            <person name="Anderson I."/>
            <person name="Rodriguez J."/>
            <person name="Susanti D."/>
            <person name="Porat I."/>
            <person name="Reich C."/>
            <person name="Ulrich L.E."/>
            <person name="Elkins J.G."/>
            <person name="Mavromatis K."/>
            <person name="Lykidis A."/>
            <person name="Kim E."/>
            <person name="Thompson L.S."/>
            <person name="Nolan M."/>
            <person name="Land M."/>
            <person name="Copeland A."/>
            <person name="Lapidus A."/>
            <person name="Lucas S."/>
            <person name="Detter C."/>
            <person name="Zhulin I.B."/>
            <person name="Olsen G.J."/>
            <person name="Whitman W."/>
            <person name="Mukhopadhyay B."/>
            <person name="Bristow J."/>
            <person name="Kyrpides N."/>
        </authorList>
    </citation>
    <scope>NUCLEOTIDE SEQUENCE [LARGE SCALE GENOMIC DNA]</scope>
    <source>
        <strain evidence="13">DSM 2475 / Hrk 5</strain>
    </source>
</reference>
<dbReference type="CDD" id="cd17926">
    <property type="entry name" value="DEXHc_RE"/>
    <property type="match status" value="1"/>
</dbReference>
<dbReference type="STRING" id="368408.Tpen_1762"/>
<evidence type="ECO:0000313" key="12">
    <source>
        <dbReference type="EMBL" id="ABL79157.1"/>
    </source>
</evidence>
<evidence type="ECO:0000256" key="9">
    <source>
        <dbReference type="ARBA" id="ARBA00048988"/>
    </source>
</evidence>
<keyword evidence="4 12" id="KW-0347">Helicase</keyword>
<dbReference type="EC" id="5.6.2.4" evidence="8"/>
<name>A1S127_THEPD</name>
<dbReference type="HOGENOM" id="CLU_008213_6_0_2"/>